<feature type="non-terminal residue" evidence="1">
    <location>
        <position position="360"/>
    </location>
</feature>
<organism evidence="1 2">
    <name type="scientific">Coemansia furcata</name>
    <dbReference type="NCBI Taxonomy" id="417177"/>
    <lineage>
        <taxon>Eukaryota</taxon>
        <taxon>Fungi</taxon>
        <taxon>Fungi incertae sedis</taxon>
        <taxon>Zoopagomycota</taxon>
        <taxon>Kickxellomycotina</taxon>
        <taxon>Kickxellomycetes</taxon>
        <taxon>Kickxellales</taxon>
        <taxon>Kickxellaceae</taxon>
        <taxon>Coemansia</taxon>
    </lineage>
</organism>
<keyword evidence="2" id="KW-1185">Reference proteome</keyword>
<sequence>NQGRRTSKRAEAPMRRFREMHYHRFQLGTRSNIHGTCLMRSVLPVRLPRPHTMQMIYTHPPPGVGFRRLGLAQGQETKDQATYARMATEHDQAVMDEIAEERARTATWLGSNKAIARTHVVVATQSGLQFFVAGFGYWNILDIDLKLTGESCVGVKAFEMWAETAPPQNADPVGAKDDDGEERPGEAEDEQMAALPVLIIALTTYVKRPSEIRNRTTDERGLYRLYALGADSLPPLSQEFVDKHGLATPEPLSESNTSSSSSSSSGSHSESMSPPHHVLHGSPTETGALPTSPTDRSAAAADVASMSQADGYMGSFGSDVGGAGSGDPSAANTQREDVLAVNTYAYLEERLFSLRVNERT</sequence>
<protein>
    <submittedName>
        <fullName evidence="1">Uncharacterized protein</fullName>
    </submittedName>
</protein>
<dbReference type="EMBL" id="JANBUP010003764">
    <property type="protein sequence ID" value="KAJ2795771.1"/>
    <property type="molecule type" value="Genomic_DNA"/>
</dbReference>
<evidence type="ECO:0000313" key="2">
    <source>
        <dbReference type="Proteomes" id="UP001140096"/>
    </source>
</evidence>
<feature type="non-terminal residue" evidence="1">
    <location>
        <position position="1"/>
    </location>
</feature>
<comment type="caution">
    <text evidence="1">The sequence shown here is derived from an EMBL/GenBank/DDBJ whole genome shotgun (WGS) entry which is preliminary data.</text>
</comment>
<proteinExistence type="predicted"/>
<gene>
    <name evidence="1" type="ORF">H4S07_006398</name>
</gene>
<name>A0ACC1KVB3_9FUNG</name>
<accession>A0ACC1KVB3</accession>
<evidence type="ECO:0000313" key="1">
    <source>
        <dbReference type="EMBL" id="KAJ2795771.1"/>
    </source>
</evidence>
<reference evidence="1" key="1">
    <citation type="submission" date="2022-07" db="EMBL/GenBank/DDBJ databases">
        <title>Phylogenomic reconstructions and comparative analyses of Kickxellomycotina fungi.</title>
        <authorList>
            <person name="Reynolds N.K."/>
            <person name="Stajich J.E."/>
            <person name="Barry K."/>
            <person name="Grigoriev I.V."/>
            <person name="Crous P."/>
            <person name="Smith M.E."/>
        </authorList>
    </citation>
    <scope>NUCLEOTIDE SEQUENCE</scope>
    <source>
        <strain evidence="1">CBS 102833</strain>
    </source>
</reference>
<dbReference type="Proteomes" id="UP001140096">
    <property type="component" value="Unassembled WGS sequence"/>
</dbReference>